<evidence type="ECO:0000313" key="4">
    <source>
        <dbReference type="Proteomes" id="UP001482186"/>
    </source>
</evidence>
<name>A0ABV1EIW2_9FIRM</name>
<reference evidence="3 4" key="1">
    <citation type="submission" date="2024-04" db="EMBL/GenBank/DDBJ databases">
        <title>Human intestinal bacterial collection.</title>
        <authorList>
            <person name="Pauvert C."/>
            <person name="Hitch T.C.A."/>
            <person name="Clavel T."/>
        </authorList>
    </citation>
    <scope>NUCLEOTIDE SEQUENCE [LARGE SCALE GENOMIC DNA]</scope>
    <source>
        <strain evidence="3 4">CLA-AA-H141</strain>
    </source>
</reference>
<comment type="caution">
    <text evidence="3">The sequence shown here is derived from an EMBL/GenBank/DDBJ whole genome shotgun (WGS) entry which is preliminary data.</text>
</comment>
<organism evidence="3 4">
    <name type="scientific">Coprococcus ammoniilyticus</name>
    <dbReference type="NCBI Taxonomy" id="2981785"/>
    <lineage>
        <taxon>Bacteria</taxon>
        <taxon>Bacillati</taxon>
        <taxon>Bacillota</taxon>
        <taxon>Clostridia</taxon>
        <taxon>Lachnospirales</taxon>
        <taxon>Lachnospiraceae</taxon>
        <taxon>Coprococcus</taxon>
    </lineage>
</organism>
<dbReference type="Proteomes" id="UP001482186">
    <property type="component" value="Unassembled WGS sequence"/>
</dbReference>
<evidence type="ECO:0000259" key="1">
    <source>
        <dbReference type="Pfam" id="PF13280"/>
    </source>
</evidence>
<gene>
    <name evidence="3" type="ORF">AAAT04_10805</name>
</gene>
<dbReference type="InterPro" id="IPR026881">
    <property type="entry name" value="WYL_dom"/>
</dbReference>
<dbReference type="Pfam" id="PF13280">
    <property type="entry name" value="WYL"/>
    <property type="match status" value="1"/>
</dbReference>
<dbReference type="Pfam" id="PF25583">
    <property type="entry name" value="WCX"/>
    <property type="match status" value="1"/>
</dbReference>
<keyword evidence="4" id="KW-1185">Reference proteome</keyword>
<feature type="domain" description="WYL" evidence="1">
    <location>
        <begin position="156"/>
        <end position="229"/>
    </location>
</feature>
<dbReference type="PROSITE" id="PS52050">
    <property type="entry name" value="WYL"/>
    <property type="match status" value="1"/>
</dbReference>
<dbReference type="InterPro" id="IPR057727">
    <property type="entry name" value="WCX_dom"/>
</dbReference>
<evidence type="ECO:0000259" key="2">
    <source>
        <dbReference type="Pfam" id="PF25583"/>
    </source>
</evidence>
<dbReference type="PANTHER" id="PTHR34580:SF1">
    <property type="entry name" value="PROTEIN PAFC"/>
    <property type="match status" value="1"/>
</dbReference>
<proteinExistence type="predicted"/>
<protein>
    <submittedName>
        <fullName evidence="3">WYL domain-containing protein</fullName>
    </submittedName>
</protein>
<sequence>MSTYMVDGKKMMNICILEILRKYTDSEHTMDQKDIIKKLETEYGMKVDRKSVKSNLMNLVDFGYNLECTEIERENKNGEIEILTKDWYYNHEFDDAELRMLIDSILFSKTIPRNQAQELIEKIKGLSNVYFSAKVQHVCNLPGLSHTDNRQTMLNVEMIDDAISEGKKVAFLYNTYGIDKQLHPRKDTKYIVNPYQMVANEGKYYLICNYDKYDNLSNYRIDRMTEIEILDEKVKDKSLVKGMEHGLNLPQHMAEHLYMFSDPAATIVLKVQKGNMGDIVDWFDKNFEVLSPKFVQNNYPDNFNPETDANKAFIRVTCSQNAMFHWAMQYGTSVEVIEPADLRERIRDAVNEMAERYK</sequence>
<evidence type="ECO:0000313" key="3">
    <source>
        <dbReference type="EMBL" id="MEQ2454528.1"/>
    </source>
</evidence>
<dbReference type="EMBL" id="JBBNFM010000007">
    <property type="protein sequence ID" value="MEQ2454528.1"/>
    <property type="molecule type" value="Genomic_DNA"/>
</dbReference>
<dbReference type="InterPro" id="IPR051534">
    <property type="entry name" value="CBASS_pafABC_assoc_protein"/>
</dbReference>
<dbReference type="RefSeq" id="WP_021944001.1">
    <property type="nucleotide sequence ID" value="NZ_JBBNFM010000007.1"/>
</dbReference>
<accession>A0ABV1EIW2</accession>
<feature type="domain" description="WCX" evidence="2">
    <location>
        <begin position="322"/>
        <end position="354"/>
    </location>
</feature>
<dbReference type="PANTHER" id="PTHR34580">
    <property type="match status" value="1"/>
</dbReference>